<dbReference type="EMBL" id="AZBU02000011">
    <property type="protein sequence ID" value="TKR60732.1"/>
    <property type="molecule type" value="Genomic_DNA"/>
</dbReference>
<evidence type="ECO:0000313" key="4">
    <source>
        <dbReference type="Proteomes" id="UP000298663"/>
    </source>
</evidence>
<dbReference type="Proteomes" id="UP000298663">
    <property type="component" value="Unassembled WGS sequence"/>
</dbReference>
<sequence length="291" mass="33188">MRVLWIPLLLSFGLALGAEERDRDSEGGKTYGQRFAYHYEIPLNGNEKPKVEYAYTELGDPSSEQRKFSSNSKSPRRSPSNRSPPPPFPFALPHQYPDTAVNQTFFDSAMPSPEPPQPKRTHTYRSPPHKHKMPEFHEPSPPAPSHPSPPEHDNRDHENYIQQRYGKSEDAAMRTAKTLQDIQNRINELMQNIGSEPGYGNYGDGEYGRNGYAPYGGRGYGNGFGGGPGYGGFEGDFGGFRDAFSGFSHPFFPREHNHINNRGRRRSARSRNDVHDDYRHPDMRDDWFWTK</sequence>
<feature type="region of interest" description="Disordered" evidence="1">
    <location>
        <begin position="53"/>
        <end position="156"/>
    </location>
</feature>
<evidence type="ECO:0000256" key="1">
    <source>
        <dbReference type="SAM" id="MobiDB-lite"/>
    </source>
</evidence>
<keyword evidence="4" id="KW-1185">Reference proteome</keyword>
<name>A0A4U5LX12_STECR</name>
<feature type="compositionally biased region" description="Basic residues" evidence="1">
    <location>
        <begin position="119"/>
        <end position="132"/>
    </location>
</feature>
<accession>A0A4U5LX12</accession>
<dbReference type="AlphaFoldDB" id="A0A4U5LX12"/>
<feature type="chain" id="PRO_5020487594" description="SXP/RAL-2 family protein Ani s 5-like cation-binding domain-containing protein" evidence="2">
    <location>
        <begin position="18"/>
        <end position="291"/>
    </location>
</feature>
<evidence type="ECO:0000256" key="2">
    <source>
        <dbReference type="SAM" id="SignalP"/>
    </source>
</evidence>
<feature type="compositionally biased region" description="Basic residues" evidence="1">
    <location>
        <begin position="259"/>
        <end position="269"/>
    </location>
</feature>
<evidence type="ECO:0000313" key="3">
    <source>
        <dbReference type="EMBL" id="TKR60732.1"/>
    </source>
</evidence>
<reference evidence="3 4" key="1">
    <citation type="journal article" date="2015" name="Genome Biol.">
        <title>Comparative genomics of Steinernema reveals deeply conserved gene regulatory networks.</title>
        <authorList>
            <person name="Dillman A.R."/>
            <person name="Macchietto M."/>
            <person name="Porter C.F."/>
            <person name="Rogers A."/>
            <person name="Williams B."/>
            <person name="Antoshechkin I."/>
            <person name="Lee M.M."/>
            <person name="Goodwin Z."/>
            <person name="Lu X."/>
            <person name="Lewis E.E."/>
            <person name="Goodrich-Blair H."/>
            <person name="Stock S.P."/>
            <person name="Adams B.J."/>
            <person name="Sternberg P.W."/>
            <person name="Mortazavi A."/>
        </authorList>
    </citation>
    <scope>NUCLEOTIDE SEQUENCE [LARGE SCALE GENOMIC DNA]</scope>
    <source>
        <strain evidence="3 4">ALL</strain>
    </source>
</reference>
<comment type="caution">
    <text evidence="3">The sequence shown here is derived from an EMBL/GenBank/DDBJ whole genome shotgun (WGS) entry which is preliminary data.</text>
</comment>
<feature type="compositionally biased region" description="Pro residues" evidence="1">
    <location>
        <begin position="139"/>
        <end position="148"/>
    </location>
</feature>
<keyword evidence="2" id="KW-0732">Signal</keyword>
<reference evidence="3 4" key="2">
    <citation type="journal article" date="2019" name="G3 (Bethesda)">
        <title>Hybrid Assembly of the Genome of the Entomopathogenic Nematode Steinernema carpocapsae Identifies the X-Chromosome.</title>
        <authorList>
            <person name="Serra L."/>
            <person name="Macchietto M."/>
            <person name="Macias-Munoz A."/>
            <person name="McGill C.J."/>
            <person name="Rodriguez I.M."/>
            <person name="Rodriguez B."/>
            <person name="Murad R."/>
            <person name="Mortazavi A."/>
        </authorList>
    </citation>
    <scope>NUCLEOTIDE SEQUENCE [LARGE SCALE GENOMIC DNA]</scope>
    <source>
        <strain evidence="3 4">ALL</strain>
    </source>
</reference>
<dbReference type="OrthoDB" id="10587977at2759"/>
<feature type="signal peptide" evidence="2">
    <location>
        <begin position="1"/>
        <end position="17"/>
    </location>
</feature>
<feature type="region of interest" description="Disordered" evidence="1">
    <location>
        <begin position="255"/>
        <end position="276"/>
    </location>
</feature>
<organism evidence="3 4">
    <name type="scientific">Steinernema carpocapsae</name>
    <name type="common">Entomopathogenic nematode</name>
    <dbReference type="NCBI Taxonomy" id="34508"/>
    <lineage>
        <taxon>Eukaryota</taxon>
        <taxon>Metazoa</taxon>
        <taxon>Ecdysozoa</taxon>
        <taxon>Nematoda</taxon>
        <taxon>Chromadorea</taxon>
        <taxon>Rhabditida</taxon>
        <taxon>Tylenchina</taxon>
        <taxon>Panagrolaimomorpha</taxon>
        <taxon>Strongyloidoidea</taxon>
        <taxon>Steinernematidae</taxon>
        <taxon>Steinernema</taxon>
    </lineage>
</organism>
<evidence type="ECO:0008006" key="5">
    <source>
        <dbReference type="Google" id="ProtNLM"/>
    </source>
</evidence>
<gene>
    <name evidence="3" type="ORF">L596_027933</name>
</gene>
<proteinExistence type="predicted"/>
<feature type="compositionally biased region" description="Low complexity" evidence="1">
    <location>
        <begin position="68"/>
        <end position="81"/>
    </location>
</feature>
<protein>
    <recommendedName>
        <fullName evidence="5">SXP/RAL-2 family protein Ani s 5-like cation-binding domain-containing protein</fullName>
    </recommendedName>
</protein>